<accession>A0A9W6G2L9</accession>
<dbReference type="PANTHER" id="PTHR12526">
    <property type="entry name" value="GLYCOSYLTRANSFERASE"/>
    <property type="match status" value="1"/>
</dbReference>
<dbReference type="EMBL" id="BSDS01000002">
    <property type="protein sequence ID" value="GLI39228.1"/>
    <property type="molecule type" value="Genomic_DNA"/>
</dbReference>
<dbReference type="RefSeq" id="WP_214185163.1">
    <property type="nucleotide sequence ID" value="NZ_BSDS01000002.1"/>
</dbReference>
<dbReference type="GO" id="GO:0016757">
    <property type="term" value="F:glycosyltransferase activity"/>
    <property type="evidence" value="ECO:0007669"/>
    <property type="project" value="UniProtKB-ARBA"/>
</dbReference>
<sequence>MNVLFLSTKSPYPLINGHSLRTYHTLRDAARRHDVTLVTFIQQPEHELKPEHIEHLKSFCKEVHTFPIPVDQSRAKLAFSLGLNLLSDLPFVATKYDSPAMRAKIREIIGNNKIDLVHVDLLPLSVYLNEFAKLPKILVNHNVESVRLQRWAESDPSPLKRAFLRLQWRRLCRFEKEMVNRFDRCIAVSELDRDVLVNMGVTIPISVVPNGTNTEFFKPMGRPPIENSVLWLGHMDVHTNRDAVLYFWREICPLIRQRKPDATIIFVGTAPPREIADAAAGDPRVRVTGFVDDIRTYVDEARVVVVPIRIGSGTRLKILDAMGMGKAIVSTSVGCEGLAVEHGRNILVADTPESFAEGVMSVLADNNLREALELNARDCAFTYDWSKLCEEQERTYQAALKMSGV</sequence>
<dbReference type="AlphaFoldDB" id="A0A9W6G2L9"/>
<organism evidence="2 3">
    <name type="scientific">Geobacter hydrogenophilus</name>
    <dbReference type="NCBI Taxonomy" id="40983"/>
    <lineage>
        <taxon>Bacteria</taxon>
        <taxon>Pseudomonadati</taxon>
        <taxon>Thermodesulfobacteriota</taxon>
        <taxon>Desulfuromonadia</taxon>
        <taxon>Geobacterales</taxon>
        <taxon>Geobacteraceae</taxon>
        <taxon>Geobacter</taxon>
    </lineage>
</organism>
<dbReference type="Gene3D" id="3.40.50.2000">
    <property type="entry name" value="Glycogen Phosphorylase B"/>
    <property type="match status" value="2"/>
</dbReference>
<dbReference type="Pfam" id="PF13692">
    <property type="entry name" value="Glyco_trans_1_4"/>
    <property type="match status" value="1"/>
</dbReference>
<evidence type="ECO:0000313" key="3">
    <source>
        <dbReference type="Proteomes" id="UP001144352"/>
    </source>
</evidence>
<dbReference type="InterPro" id="IPR028098">
    <property type="entry name" value="Glyco_trans_4-like_N"/>
</dbReference>
<dbReference type="SUPFAM" id="SSF53756">
    <property type="entry name" value="UDP-Glycosyltransferase/glycogen phosphorylase"/>
    <property type="match status" value="1"/>
</dbReference>
<evidence type="ECO:0000313" key="2">
    <source>
        <dbReference type="EMBL" id="GLI39228.1"/>
    </source>
</evidence>
<feature type="domain" description="Glycosyltransferase subfamily 4-like N-terminal" evidence="1">
    <location>
        <begin position="16"/>
        <end position="215"/>
    </location>
</feature>
<dbReference type="Pfam" id="PF13439">
    <property type="entry name" value="Glyco_transf_4"/>
    <property type="match status" value="1"/>
</dbReference>
<protein>
    <submittedName>
        <fullName evidence="2">Glycosyl transferase</fullName>
    </submittedName>
</protein>
<reference evidence="2" key="1">
    <citation type="submission" date="2022-12" db="EMBL/GenBank/DDBJ databases">
        <title>Reference genome sequencing for broad-spectrum identification of bacterial and archaeal isolates by mass spectrometry.</title>
        <authorList>
            <person name="Sekiguchi Y."/>
            <person name="Tourlousse D.M."/>
        </authorList>
    </citation>
    <scope>NUCLEOTIDE SEQUENCE</scope>
    <source>
        <strain evidence="2">H2</strain>
    </source>
</reference>
<proteinExistence type="predicted"/>
<dbReference type="PANTHER" id="PTHR12526:SF600">
    <property type="entry name" value="GLYCOSYL TRANSFERASE GROUP 1"/>
    <property type="match status" value="1"/>
</dbReference>
<dbReference type="Proteomes" id="UP001144352">
    <property type="component" value="Unassembled WGS sequence"/>
</dbReference>
<gene>
    <name evidence="2" type="ORF">GHYDROH2_27290</name>
</gene>
<keyword evidence="3" id="KW-1185">Reference proteome</keyword>
<keyword evidence="2" id="KW-0808">Transferase</keyword>
<name>A0A9W6G2L9_9BACT</name>
<evidence type="ECO:0000259" key="1">
    <source>
        <dbReference type="Pfam" id="PF13439"/>
    </source>
</evidence>
<comment type="caution">
    <text evidence="2">The sequence shown here is derived from an EMBL/GenBank/DDBJ whole genome shotgun (WGS) entry which is preliminary data.</text>
</comment>
<dbReference type="CDD" id="cd03801">
    <property type="entry name" value="GT4_PimA-like"/>
    <property type="match status" value="1"/>
</dbReference>